<reference evidence="1 2" key="1">
    <citation type="submission" date="2021-06" db="EMBL/GenBank/DDBJ databases">
        <title>Caerostris extrusa draft genome.</title>
        <authorList>
            <person name="Kono N."/>
            <person name="Arakawa K."/>
        </authorList>
    </citation>
    <scope>NUCLEOTIDE SEQUENCE [LARGE SCALE GENOMIC DNA]</scope>
</reference>
<accession>A0AAV4PDZ5</accession>
<comment type="caution">
    <text evidence="1">The sequence shown here is derived from an EMBL/GenBank/DDBJ whole genome shotgun (WGS) entry which is preliminary data.</text>
</comment>
<protein>
    <submittedName>
        <fullName evidence="1">Uncharacterized protein</fullName>
    </submittedName>
</protein>
<keyword evidence="2" id="KW-1185">Reference proteome</keyword>
<dbReference type="EMBL" id="BPLR01004496">
    <property type="protein sequence ID" value="GIX95341.1"/>
    <property type="molecule type" value="Genomic_DNA"/>
</dbReference>
<evidence type="ECO:0000313" key="2">
    <source>
        <dbReference type="Proteomes" id="UP001054945"/>
    </source>
</evidence>
<sequence>MGHNGYLMEDFEYTFVWQSVPNLALNCSPTSLGYLRWMRQIAGIRISSAILHKNLNDNLAHKDAANIVMSVLDTLNIRGVKYAMG</sequence>
<evidence type="ECO:0000313" key="1">
    <source>
        <dbReference type="EMBL" id="GIX95341.1"/>
    </source>
</evidence>
<name>A0AAV4PDZ5_CAEEX</name>
<proteinExistence type="predicted"/>
<dbReference type="AlphaFoldDB" id="A0AAV4PDZ5"/>
<organism evidence="1 2">
    <name type="scientific">Caerostris extrusa</name>
    <name type="common">Bark spider</name>
    <name type="synonym">Caerostris bankana</name>
    <dbReference type="NCBI Taxonomy" id="172846"/>
    <lineage>
        <taxon>Eukaryota</taxon>
        <taxon>Metazoa</taxon>
        <taxon>Ecdysozoa</taxon>
        <taxon>Arthropoda</taxon>
        <taxon>Chelicerata</taxon>
        <taxon>Arachnida</taxon>
        <taxon>Araneae</taxon>
        <taxon>Araneomorphae</taxon>
        <taxon>Entelegynae</taxon>
        <taxon>Araneoidea</taxon>
        <taxon>Araneidae</taxon>
        <taxon>Caerostris</taxon>
    </lineage>
</organism>
<gene>
    <name evidence="1" type="ORF">CEXT_273721</name>
</gene>
<dbReference type="Proteomes" id="UP001054945">
    <property type="component" value="Unassembled WGS sequence"/>
</dbReference>